<proteinExistence type="predicted"/>
<evidence type="ECO:0000313" key="1">
    <source>
        <dbReference type="EMBL" id="VUS26324.1"/>
    </source>
</evidence>
<dbReference type="EMBL" id="CABGGS010000002">
    <property type="protein sequence ID" value="VUS26324.1"/>
    <property type="molecule type" value="Genomic_DNA"/>
</dbReference>
<name>A0ABY6V8B8_9ENTR</name>
<comment type="caution">
    <text evidence="1">The sequence shown here is derived from an EMBL/GenBank/DDBJ whole genome shotgun (WGS) entry which is preliminary data.</text>
</comment>
<dbReference type="Proteomes" id="UP000317652">
    <property type="component" value="Unassembled WGS sequence"/>
</dbReference>
<protein>
    <submittedName>
        <fullName evidence="1">Uncharacterized protein</fullName>
    </submittedName>
</protein>
<keyword evidence="2" id="KW-1185">Reference proteome</keyword>
<sequence>MAVNETLDKAAPAVLDLSHLFDESFLENLADDVNLELVHDGSDLVATAIVLKEFTHQISQHPDAEPETWLVAQFRKHAELWESDTLLVKDAKEIISTVNRQRELAQSLTISLEKGKSRNNWLAKQLENSAKCHGVLSVRDYARGIDEALNEANKKMATAIFRTDGMINMNPNLDGFIAEVHHVNTFNVNAKAAGSSSRAELVINPGNVYNKNSVDIQIKDANGKVVRRYQSKYCADANATQTAFEKGDYRGQGSLVPENQSEGMTRKSVEVIEHDGIKSTPLSKEEAVKQRERAHQEKKATDIDWAVADSKTIGKELGKTALISAGLGVAFQAARISGRRIWNHLTGKENNSAQEDIREFVTSSVTTAGGALLTVAISGGLTVACKKGFLGQVMKNSPVGRLAMLGTVTVENLKNIHDLAMGKISKEEALDRMGSTTVTTLAGIAGADTGVTLGATIGTIFGPVGTFVGGMVGGIACGMLGSTIGDKIYTASKSLVKSVASSIGNTASAVGQSVSNAFNSIISLFS</sequence>
<organism evidence="1 2">
    <name type="scientific">Klebsiella spallanzanii</name>
    <dbReference type="NCBI Taxonomy" id="2587528"/>
    <lineage>
        <taxon>Bacteria</taxon>
        <taxon>Pseudomonadati</taxon>
        <taxon>Pseudomonadota</taxon>
        <taxon>Gammaproteobacteria</taxon>
        <taxon>Enterobacterales</taxon>
        <taxon>Enterobacteriaceae</taxon>
        <taxon>Klebsiella/Raoultella group</taxon>
        <taxon>Klebsiella</taxon>
    </lineage>
</organism>
<accession>A0ABY6V8B8</accession>
<reference evidence="1 2" key="1">
    <citation type="submission" date="2019-07" db="EMBL/GenBank/DDBJ databases">
        <authorList>
            <person name="Brisse S."/>
            <person name="Rodrigues C."/>
            <person name="Thorpe H."/>
        </authorList>
    </citation>
    <scope>NUCLEOTIDE SEQUENCE [LARGE SCALE GENOMIC DNA]</scope>
    <source>
        <strain evidence="1">SB6411</strain>
    </source>
</reference>
<evidence type="ECO:0000313" key="2">
    <source>
        <dbReference type="Proteomes" id="UP000317652"/>
    </source>
</evidence>
<gene>
    <name evidence="1" type="ORF">SB6411_04237</name>
</gene>